<dbReference type="Pfam" id="PF14019">
    <property type="entry name" value="DUF4235"/>
    <property type="match status" value="1"/>
</dbReference>
<reference evidence="2" key="1">
    <citation type="submission" date="2022-10" db="EMBL/GenBank/DDBJ databases">
        <title>Genome sequence of Actinomyces israelii ATCC 10048.</title>
        <authorList>
            <person name="Watt R.M."/>
            <person name="Tong W.M."/>
        </authorList>
    </citation>
    <scope>NUCLEOTIDE SEQUENCE</scope>
    <source>
        <strain evidence="2">ATCC 10048</strain>
    </source>
</reference>
<dbReference type="Proteomes" id="UP001072034">
    <property type="component" value="Unassembled WGS sequence"/>
</dbReference>
<dbReference type="RefSeq" id="WP_043562555.1">
    <property type="nucleotide sequence ID" value="NZ_CAJPNG010000116.1"/>
</dbReference>
<protein>
    <submittedName>
        <fullName evidence="2">DUF4235 domain-containing protein</fullName>
    </submittedName>
</protein>
<keyword evidence="1" id="KW-0812">Transmembrane</keyword>
<organism evidence="2 3">
    <name type="scientific">Actinomyces israelii</name>
    <dbReference type="NCBI Taxonomy" id="1659"/>
    <lineage>
        <taxon>Bacteria</taxon>
        <taxon>Bacillati</taxon>
        <taxon>Actinomycetota</taxon>
        <taxon>Actinomycetes</taxon>
        <taxon>Actinomycetales</taxon>
        <taxon>Actinomycetaceae</taxon>
        <taxon>Actinomyces</taxon>
    </lineage>
</organism>
<proteinExistence type="predicted"/>
<evidence type="ECO:0000313" key="3">
    <source>
        <dbReference type="Proteomes" id="UP001072034"/>
    </source>
</evidence>
<comment type="caution">
    <text evidence="2">The sequence shown here is derived from an EMBL/GenBank/DDBJ whole genome shotgun (WGS) entry which is preliminary data.</text>
</comment>
<name>A0ABT4IBU2_9ACTO</name>
<keyword evidence="1" id="KW-0472">Membrane</keyword>
<feature type="transmembrane region" description="Helical" evidence="1">
    <location>
        <begin position="49"/>
        <end position="70"/>
    </location>
</feature>
<evidence type="ECO:0000256" key="1">
    <source>
        <dbReference type="SAM" id="Phobius"/>
    </source>
</evidence>
<evidence type="ECO:0000313" key="2">
    <source>
        <dbReference type="EMBL" id="MCZ0858991.1"/>
    </source>
</evidence>
<dbReference type="InterPro" id="IPR025329">
    <property type="entry name" value="DUF4235"/>
</dbReference>
<sequence>MSDSKNDFAWAAASALILLASSIVAEKVVAAGWKAATGRPAPQDDDQVLNYRLGEVVAFAVVSGAAMSLTRQLTLRQAARWRSRRSLSRSDGGRPGALEA</sequence>
<keyword evidence="1" id="KW-1133">Transmembrane helix</keyword>
<dbReference type="EMBL" id="JAPTMY010000035">
    <property type="protein sequence ID" value="MCZ0858991.1"/>
    <property type="molecule type" value="Genomic_DNA"/>
</dbReference>
<gene>
    <name evidence="2" type="ORF">OHJ16_13170</name>
</gene>
<keyword evidence="3" id="KW-1185">Reference proteome</keyword>
<accession>A0ABT4IBU2</accession>